<reference evidence="3" key="1">
    <citation type="journal article" date="2020" name="Stud. Mycol.">
        <title>101 Dothideomycetes genomes: a test case for predicting lifestyles and emergence of pathogens.</title>
        <authorList>
            <person name="Haridas S."/>
            <person name="Albert R."/>
            <person name="Binder M."/>
            <person name="Bloem J."/>
            <person name="Labutti K."/>
            <person name="Salamov A."/>
            <person name="Andreopoulos B."/>
            <person name="Baker S."/>
            <person name="Barry K."/>
            <person name="Bills G."/>
            <person name="Bluhm B."/>
            <person name="Cannon C."/>
            <person name="Castanera R."/>
            <person name="Culley D."/>
            <person name="Daum C."/>
            <person name="Ezra D."/>
            <person name="Gonzalez J."/>
            <person name="Henrissat B."/>
            <person name="Kuo A."/>
            <person name="Liang C."/>
            <person name="Lipzen A."/>
            <person name="Lutzoni F."/>
            <person name="Magnuson J."/>
            <person name="Mondo S."/>
            <person name="Nolan M."/>
            <person name="Ohm R."/>
            <person name="Pangilinan J."/>
            <person name="Park H.-J."/>
            <person name="Ramirez L."/>
            <person name="Alfaro M."/>
            <person name="Sun H."/>
            <person name="Tritt A."/>
            <person name="Yoshinaga Y."/>
            <person name="Zwiers L.-H."/>
            <person name="Turgeon B."/>
            <person name="Goodwin S."/>
            <person name="Spatafora J."/>
            <person name="Crous P."/>
            <person name="Grigoriev I."/>
        </authorList>
    </citation>
    <scope>NUCLEOTIDE SEQUENCE</scope>
    <source>
        <strain evidence="3">CBS 480.64</strain>
    </source>
</reference>
<name>A0A6A7C3W3_9PEZI</name>
<dbReference type="GO" id="GO:0003723">
    <property type="term" value="F:RNA binding"/>
    <property type="evidence" value="ECO:0007669"/>
    <property type="project" value="TreeGrafter"/>
</dbReference>
<keyword evidence="4" id="KW-1185">Reference proteome</keyword>
<dbReference type="OrthoDB" id="5596992at2759"/>
<proteinExistence type="predicted"/>
<feature type="domain" description="Swiss Army Knife RNA repair protein HAD" evidence="2">
    <location>
        <begin position="53"/>
        <end position="246"/>
    </location>
</feature>
<organism evidence="3 4">
    <name type="scientific">Piedraia hortae CBS 480.64</name>
    <dbReference type="NCBI Taxonomy" id="1314780"/>
    <lineage>
        <taxon>Eukaryota</taxon>
        <taxon>Fungi</taxon>
        <taxon>Dikarya</taxon>
        <taxon>Ascomycota</taxon>
        <taxon>Pezizomycotina</taxon>
        <taxon>Dothideomycetes</taxon>
        <taxon>Dothideomycetidae</taxon>
        <taxon>Capnodiales</taxon>
        <taxon>Piedraiaceae</taxon>
        <taxon>Piedraia</taxon>
    </lineage>
</organism>
<evidence type="ECO:0000259" key="2">
    <source>
        <dbReference type="Pfam" id="PF10307"/>
    </source>
</evidence>
<dbReference type="Pfam" id="PF10307">
    <property type="entry name" value="HAD_SAK_1"/>
    <property type="match status" value="1"/>
</dbReference>
<protein>
    <recommendedName>
        <fullName evidence="2">Swiss Army Knife RNA repair protein HAD domain-containing protein</fullName>
    </recommendedName>
</protein>
<dbReference type="InterPro" id="IPR018812">
    <property type="entry name" value="SAK_HAD"/>
</dbReference>
<feature type="region of interest" description="Disordered" evidence="1">
    <location>
        <begin position="445"/>
        <end position="548"/>
    </location>
</feature>
<evidence type="ECO:0000313" key="3">
    <source>
        <dbReference type="EMBL" id="KAF2862201.1"/>
    </source>
</evidence>
<evidence type="ECO:0000313" key="4">
    <source>
        <dbReference type="Proteomes" id="UP000799421"/>
    </source>
</evidence>
<dbReference type="GO" id="GO:0000494">
    <property type="term" value="P:box C/D sno(s)RNA 3'-end processing"/>
    <property type="evidence" value="ECO:0007669"/>
    <property type="project" value="TreeGrafter"/>
</dbReference>
<dbReference type="GO" id="GO:0008649">
    <property type="term" value="F:rRNA methyltransferase activity"/>
    <property type="evidence" value="ECO:0007669"/>
    <property type="project" value="TreeGrafter"/>
</dbReference>
<dbReference type="GO" id="GO:0031428">
    <property type="term" value="C:box C/D methylation guide snoRNP complex"/>
    <property type="evidence" value="ECO:0007669"/>
    <property type="project" value="TreeGrafter"/>
</dbReference>
<feature type="compositionally biased region" description="Basic and acidic residues" evidence="1">
    <location>
        <begin position="529"/>
        <end position="541"/>
    </location>
</feature>
<accession>A0A6A7C3W3</accession>
<dbReference type="AlphaFoldDB" id="A0A6A7C3W3"/>
<evidence type="ECO:0000256" key="1">
    <source>
        <dbReference type="SAM" id="MobiDB-lite"/>
    </source>
</evidence>
<gene>
    <name evidence="3" type="ORF">K470DRAFT_275548</name>
</gene>
<feature type="compositionally biased region" description="Basic and acidic residues" evidence="1">
    <location>
        <begin position="445"/>
        <end position="466"/>
    </location>
</feature>
<dbReference type="GO" id="GO:0032040">
    <property type="term" value="C:small-subunit processome"/>
    <property type="evidence" value="ECO:0007669"/>
    <property type="project" value="TreeGrafter"/>
</dbReference>
<sequence length="548" mass="61170">MTSTRRSRRMKRAVTSMTPTAVKRWSILNKSLPPVQRVKSIHVYDFDNTLFATPLPNKQVWHTSTIGTIQNEDGFVDGGWWHQPRFLEKMGAGVEVEEKRAWDGHWNEKVVELARMSADDAETLSVCLTGRGERRFTDILKRILGSKNLGFDMVCLKPTVSPLGEAIKSTMRFKQAFLKDLITTYNQATEVTIYEDRIMHVQGFREFLQTIPGINGKVVHVTDVESVMDPVVEVEEVQRSVNDHNQAVLDGTAPSGTVPLAIKRLVYYTGYMLNAADAEEMKSLVPGRAENLRVLANNVLIAPRPATKSMLHKVGGVGAKMRWRITGIGSLQDRLWAARVAPVPPDAQIYTDNKTPVIVLATKRNVKPVEVTKISSWGPVPSEYKDWTFVTTVEEKALLRVEEEVANEDVYEASFPKNVLSEDGRKQPLNIHKVFTVGTAAVEGADPHLARPGGKEAFRPRGRDLSPPEESETSQGKDLSPPKEHQDHLSAAAHTPLHETALDETDCAPQEEPTDEQHRALHPTPLLDEILHLNEDPDPHPDQPLLPP</sequence>
<dbReference type="PANTHER" id="PTHR10335">
    <property type="entry name" value="RRNA 2-O-METHYLTRANSFERASE FIBRILLARIN"/>
    <property type="match status" value="1"/>
</dbReference>
<dbReference type="PANTHER" id="PTHR10335:SF23">
    <property type="entry name" value="OB FOLD-CONTAINING PROTEIN, NUCLEIC ACID BINDING"/>
    <property type="match status" value="1"/>
</dbReference>
<dbReference type="EMBL" id="MU005967">
    <property type="protein sequence ID" value="KAF2862201.1"/>
    <property type="molecule type" value="Genomic_DNA"/>
</dbReference>
<dbReference type="Proteomes" id="UP000799421">
    <property type="component" value="Unassembled WGS sequence"/>
</dbReference>
<dbReference type="GO" id="GO:1990259">
    <property type="term" value="F:histone H2AQ104 methyltransferase activity"/>
    <property type="evidence" value="ECO:0007669"/>
    <property type="project" value="TreeGrafter"/>
</dbReference>